<dbReference type="Gene3D" id="1.10.510.10">
    <property type="entry name" value="Transferase(Phosphotransferase) domain 1"/>
    <property type="match status" value="1"/>
</dbReference>
<proteinExistence type="predicted"/>
<feature type="domain" description="Fungal-type protein kinase" evidence="1">
    <location>
        <begin position="5"/>
        <end position="84"/>
    </location>
</feature>
<gene>
    <name evidence="2" type="ORF">QCA50_009013</name>
</gene>
<sequence>MAWEMGLLHHDISFRNILLVYKSNSNHLTRALLVDWDSCNKENEIDRNRSGTWEFMSALQQRYPKKPYQVSDDIEGFVHIILWCAMRYLDHDYLEPGIFANLVEGMFKSRTHSIDGVLAGTGSPIKWHAVKGGHPPFHLSDEEQNL</sequence>
<dbReference type="InterPro" id="IPR011009">
    <property type="entry name" value="Kinase-like_dom_sf"/>
</dbReference>
<dbReference type="SUPFAM" id="SSF56112">
    <property type="entry name" value="Protein kinase-like (PK-like)"/>
    <property type="match status" value="1"/>
</dbReference>
<dbReference type="AlphaFoldDB" id="A0AAW0G850"/>
<evidence type="ECO:0000259" key="1">
    <source>
        <dbReference type="Pfam" id="PF17667"/>
    </source>
</evidence>
<dbReference type="Pfam" id="PF17667">
    <property type="entry name" value="Pkinase_fungal"/>
    <property type="match status" value="1"/>
</dbReference>
<organism evidence="2 3">
    <name type="scientific">Cerrena zonata</name>
    <dbReference type="NCBI Taxonomy" id="2478898"/>
    <lineage>
        <taxon>Eukaryota</taxon>
        <taxon>Fungi</taxon>
        <taxon>Dikarya</taxon>
        <taxon>Basidiomycota</taxon>
        <taxon>Agaricomycotina</taxon>
        <taxon>Agaricomycetes</taxon>
        <taxon>Polyporales</taxon>
        <taxon>Cerrenaceae</taxon>
        <taxon>Cerrena</taxon>
    </lineage>
</organism>
<comment type="caution">
    <text evidence="2">The sequence shown here is derived from an EMBL/GenBank/DDBJ whole genome shotgun (WGS) entry which is preliminary data.</text>
</comment>
<keyword evidence="3" id="KW-1185">Reference proteome</keyword>
<protein>
    <recommendedName>
        <fullName evidence="1">Fungal-type protein kinase domain-containing protein</fullName>
    </recommendedName>
</protein>
<accession>A0AAW0G850</accession>
<evidence type="ECO:0000313" key="2">
    <source>
        <dbReference type="EMBL" id="KAK7687794.1"/>
    </source>
</evidence>
<name>A0AAW0G850_9APHY</name>
<dbReference type="InterPro" id="IPR040976">
    <property type="entry name" value="Pkinase_fungal"/>
</dbReference>
<evidence type="ECO:0000313" key="3">
    <source>
        <dbReference type="Proteomes" id="UP001385951"/>
    </source>
</evidence>
<dbReference type="EMBL" id="JASBNA010000012">
    <property type="protein sequence ID" value="KAK7687794.1"/>
    <property type="molecule type" value="Genomic_DNA"/>
</dbReference>
<dbReference type="Proteomes" id="UP001385951">
    <property type="component" value="Unassembled WGS sequence"/>
</dbReference>
<reference evidence="2 3" key="1">
    <citation type="submission" date="2022-09" db="EMBL/GenBank/DDBJ databases">
        <authorList>
            <person name="Palmer J.M."/>
        </authorList>
    </citation>
    <scope>NUCLEOTIDE SEQUENCE [LARGE SCALE GENOMIC DNA]</scope>
    <source>
        <strain evidence="2 3">DSM 7382</strain>
    </source>
</reference>